<dbReference type="InterPro" id="IPR013189">
    <property type="entry name" value="Glyco_hydro_32_C"/>
</dbReference>
<dbReference type="InterPro" id="IPR013320">
    <property type="entry name" value="ConA-like_dom_sf"/>
</dbReference>
<reference evidence="8 9" key="1">
    <citation type="submission" date="2016-10" db="EMBL/GenBank/DDBJ databases">
        <authorList>
            <person name="Varghese N."/>
        </authorList>
    </citation>
    <scope>NUCLEOTIDE SEQUENCE [LARGE SCALE GENOMIC DNA]</scope>
</reference>
<feature type="region of interest" description="Disordered" evidence="5">
    <location>
        <begin position="1"/>
        <end position="33"/>
    </location>
</feature>
<gene>
    <name evidence="8" type="ORF">ZT1A5_G3674</name>
</gene>
<accession>A0A1Y6LD34</accession>
<dbReference type="Pfam" id="PF08244">
    <property type="entry name" value="Glyco_hydro_32C"/>
    <property type="match status" value="1"/>
</dbReference>
<keyword evidence="3 4" id="KW-0326">Glycosidase</keyword>
<evidence type="ECO:0000259" key="6">
    <source>
        <dbReference type="Pfam" id="PF00251"/>
    </source>
</evidence>
<dbReference type="Proteomes" id="UP000215453">
    <property type="component" value="Chromosome 3"/>
</dbReference>
<dbReference type="GO" id="GO:0004575">
    <property type="term" value="F:sucrose alpha-glucosidase activity"/>
    <property type="evidence" value="ECO:0007669"/>
    <property type="project" value="TreeGrafter"/>
</dbReference>
<dbReference type="EMBL" id="LT882678">
    <property type="protein sequence ID" value="SMY22235.1"/>
    <property type="molecule type" value="Genomic_DNA"/>
</dbReference>
<dbReference type="PANTHER" id="PTHR42800:SF3">
    <property type="entry name" value="GLYCOSYL HYDROLASE FAMILY 32 N-TERMINAL DOMAIN-CONTAINING PROTEIN"/>
    <property type="match status" value="1"/>
</dbReference>
<evidence type="ECO:0000256" key="5">
    <source>
        <dbReference type="SAM" id="MobiDB-lite"/>
    </source>
</evidence>
<evidence type="ECO:0000256" key="1">
    <source>
        <dbReference type="ARBA" id="ARBA00009902"/>
    </source>
</evidence>
<dbReference type="GO" id="GO:0005987">
    <property type="term" value="P:sucrose catabolic process"/>
    <property type="evidence" value="ECO:0007669"/>
    <property type="project" value="TreeGrafter"/>
</dbReference>
<dbReference type="PANTHER" id="PTHR42800">
    <property type="entry name" value="EXOINULINASE INUD (AFU_ORTHOLOGUE AFUA_5G00480)"/>
    <property type="match status" value="1"/>
</dbReference>
<evidence type="ECO:0000313" key="8">
    <source>
        <dbReference type="EMBL" id="SMY22235.1"/>
    </source>
</evidence>
<evidence type="ECO:0000256" key="3">
    <source>
        <dbReference type="ARBA" id="ARBA00023295"/>
    </source>
</evidence>
<sequence>MSSSSSLDLSNDPTPFDDTAPTTPLEHTLSGELCNDSGSKDKFSRWRPTYHLLAKDGWMNDPCAPGYDPDTGLYHVSFQWNPNGPDWGDISWGSATSPDLISWTLAGMPSLSPDMPYDNKGVFTGCFINGRDGSLTYAYTSVSDLPIHHTLPHVIGSESLSLAKSFDHGRTWVKVAANPILPSEPTDIEVTGWRDPFVAPWPKMSRLLGLDSDNTLFGIISGGIRDVTPTTFIYAIDANDLTKWAYIGPLTRFGLNYRPSRWSGDLGKNWEVSNFITLKDEEDPSVERDFIVMGTEGCLSDAPAPSEAAVGPSRPARGQLWMSGSLQKSSDDQIPGPVDMTYDYGGHLDHGCMYAANSFFDPRSNKQIVWGWLTEEDLCDELRHAQGWSGILSMPRELRIQTMRHVIAASTSVLSSITSIELEADAHGSHTVRTLASQPYQPLIEKLRRGNGVRKSSLKRTRLVKSDHSVHFSSAQVQSTAWELDCMFHVSRGSSKVGVSIAHTEDFSISTTLTFDQLSETFIIDRPAFPVQNSSELISSASESAPHTLFTSRDPASREESIEPLHIRVWRDSSALEVFVNGRTAISTRVYAGDETFGMRFFGGLDEEVDGDGDGDGEVTELLSATIWDGIGVN</sequence>
<evidence type="ECO:0000259" key="7">
    <source>
        <dbReference type="Pfam" id="PF08244"/>
    </source>
</evidence>
<feature type="domain" description="Glycosyl hydrolase family 32 C-terminal" evidence="7">
    <location>
        <begin position="449"/>
        <end position="602"/>
    </location>
</feature>
<feature type="domain" description="Glycosyl hydrolase family 32 N-terminal" evidence="6">
    <location>
        <begin position="51"/>
        <end position="402"/>
    </location>
</feature>
<dbReference type="AlphaFoldDB" id="A0A1Y6LD34"/>
<keyword evidence="2 4" id="KW-0378">Hydrolase</keyword>
<dbReference type="Gene3D" id="2.60.120.560">
    <property type="entry name" value="Exo-inulinase, domain 1"/>
    <property type="match status" value="1"/>
</dbReference>
<proteinExistence type="inferred from homology"/>
<dbReference type="Pfam" id="PF00251">
    <property type="entry name" value="Glyco_hydro_32N"/>
    <property type="match status" value="1"/>
</dbReference>
<dbReference type="GO" id="GO:0005737">
    <property type="term" value="C:cytoplasm"/>
    <property type="evidence" value="ECO:0007669"/>
    <property type="project" value="TreeGrafter"/>
</dbReference>
<organism evidence="8 9">
    <name type="scientific">Zymoseptoria tritici ST99CH_1A5</name>
    <dbReference type="NCBI Taxonomy" id="1276529"/>
    <lineage>
        <taxon>Eukaryota</taxon>
        <taxon>Fungi</taxon>
        <taxon>Dikarya</taxon>
        <taxon>Ascomycota</taxon>
        <taxon>Pezizomycotina</taxon>
        <taxon>Dothideomycetes</taxon>
        <taxon>Dothideomycetidae</taxon>
        <taxon>Mycosphaerellales</taxon>
        <taxon>Mycosphaerellaceae</taxon>
        <taxon>Zymoseptoria</taxon>
    </lineage>
</organism>
<name>A0A1Y6LD34_ZYMTR</name>
<protein>
    <recommendedName>
        <fullName evidence="10">Glycosyl hydrolase family 32 N-terminal domain-containing protein</fullName>
    </recommendedName>
</protein>
<evidence type="ECO:0000256" key="2">
    <source>
        <dbReference type="ARBA" id="ARBA00022801"/>
    </source>
</evidence>
<feature type="compositionally biased region" description="Low complexity" evidence="5">
    <location>
        <begin position="1"/>
        <end position="24"/>
    </location>
</feature>
<dbReference type="InterPro" id="IPR001362">
    <property type="entry name" value="Glyco_hydro_32"/>
</dbReference>
<dbReference type="SUPFAM" id="SSF49899">
    <property type="entry name" value="Concanavalin A-like lectins/glucanases"/>
    <property type="match status" value="1"/>
</dbReference>
<evidence type="ECO:0008006" key="10">
    <source>
        <dbReference type="Google" id="ProtNLM"/>
    </source>
</evidence>
<dbReference type="Gene3D" id="2.115.10.20">
    <property type="entry name" value="Glycosyl hydrolase domain, family 43"/>
    <property type="match status" value="1"/>
</dbReference>
<dbReference type="InterPro" id="IPR013148">
    <property type="entry name" value="Glyco_hydro_32_N"/>
</dbReference>
<evidence type="ECO:0000256" key="4">
    <source>
        <dbReference type="RuleBase" id="RU362110"/>
    </source>
</evidence>
<dbReference type="SMART" id="SM00640">
    <property type="entry name" value="Glyco_32"/>
    <property type="match status" value="1"/>
</dbReference>
<dbReference type="SUPFAM" id="SSF75005">
    <property type="entry name" value="Arabinanase/levansucrase/invertase"/>
    <property type="match status" value="1"/>
</dbReference>
<dbReference type="CDD" id="cd18621">
    <property type="entry name" value="GH32_XdINV-like"/>
    <property type="match status" value="1"/>
</dbReference>
<comment type="similarity">
    <text evidence="1 4">Belongs to the glycosyl hydrolase 32 family.</text>
</comment>
<dbReference type="InterPro" id="IPR023296">
    <property type="entry name" value="Glyco_hydro_beta-prop_sf"/>
</dbReference>
<evidence type="ECO:0000313" key="9">
    <source>
        <dbReference type="Proteomes" id="UP000215453"/>
    </source>
</evidence>